<keyword evidence="4" id="KW-1185">Reference proteome</keyword>
<gene>
    <name evidence="3" type="ORF">E0D97_03975</name>
</gene>
<dbReference type="AlphaFoldDB" id="A0A4R0PFG5"/>
<keyword evidence="1" id="KW-0560">Oxidoreductase</keyword>
<dbReference type="EMBL" id="SJST01000001">
    <property type="protein sequence ID" value="TCD16585.1"/>
    <property type="molecule type" value="Genomic_DNA"/>
</dbReference>
<dbReference type="GO" id="GO:0005737">
    <property type="term" value="C:cytoplasm"/>
    <property type="evidence" value="ECO:0007669"/>
    <property type="project" value="TreeGrafter"/>
</dbReference>
<reference evidence="3 4" key="1">
    <citation type="journal article" date="2015" name="Antonie Van Leeuwenhoek">
        <title>Oricola cellulosilytica gen. nov., sp. nov., a cellulose-degrading bacterium of the family Phyllobacteriaceae isolated from surface seashore water, and emended descriptions of Mesorhizobium loti and Phyllobacterium myrsinacearum.</title>
        <authorList>
            <person name="Hameed A."/>
            <person name="Shahina M."/>
            <person name="Lai W.A."/>
            <person name="Lin S.Y."/>
            <person name="Young L.S."/>
            <person name="Liu Y.C."/>
            <person name="Hsu Y.H."/>
            <person name="Young C.C."/>
        </authorList>
    </citation>
    <scope>NUCLEOTIDE SEQUENCE [LARGE SCALE GENOMIC DNA]</scope>
    <source>
        <strain evidence="3 4">KCTC 52183</strain>
    </source>
</reference>
<organism evidence="3 4">
    <name type="scientific">Oricola cellulosilytica</name>
    <dbReference type="NCBI Taxonomy" id="1429082"/>
    <lineage>
        <taxon>Bacteria</taxon>
        <taxon>Pseudomonadati</taxon>
        <taxon>Pseudomonadota</taxon>
        <taxon>Alphaproteobacteria</taxon>
        <taxon>Hyphomicrobiales</taxon>
        <taxon>Ahrensiaceae</taxon>
        <taxon>Oricola</taxon>
    </lineage>
</organism>
<dbReference type="OrthoDB" id="9806601at2"/>
<evidence type="ECO:0000313" key="4">
    <source>
        <dbReference type="Proteomes" id="UP000291301"/>
    </source>
</evidence>
<dbReference type="Pfam" id="PF01266">
    <property type="entry name" value="DAO"/>
    <property type="match status" value="1"/>
</dbReference>
<dbReference type="InterPro" id="IPR036188">
    <property type="entry name" value="FAD/NAD-bd_sf"/>
</dbReference>
<dbReference type="RefSeq" id="WP_131565580.1">
    <property type="nucleotide sequence ID" value="NZ_JAINFK010000001.1"/>
</dbReference>
<comment type="caution">
    <text evidence="3">The sequence shown here is derived from an EMBL/GenBank/DDBJ whole genome shotgun (WGS) entry which is preliminary data.</text>
</comment>
<evidence type="ECO:0000259" key="2">
    <source>
        <dbReference type="Pfam" id="PF01266"/>
    </source>
</evidence>
<feature type="domain" description="FAD dependent oxidoreductase" evidence="2">
    <location>
        <begin position="34"/>
        <end position="387"/>
    </location>
</feature>
<dbReference type="Proteomes" id="UP000291301">
    <property type="component" value="Unassembled WGS sequence"/>
</dbReference>
<dbReference type="Gene3D" id="3.50.50.60">
    <property type="entry name" value="FAD/NAD(P)-binding domain"/>
    <property type="match status" value="1"/>
</dbReference>
<name>A0A4R0PFG5_9HYPH</name>
<dbReference type="GO" id="GO:0016491">
    <property type="term" value="F:oxidoreductase activity"/>
    <property type="evidence" value="ECO:0007669"/>
    <property type="project" value="UniProtKB-KW"/>
</dbReference>
<dbReference type="Gene3D" id="3.30.9.10">
    <property type="entry name" value="D-Amino Acid Oxidase, subunit A, domain 2"/>
    <property type="match status" value="1"/>
</dbReference>
<dbReference type="PANTHER" id="PTHR13847">
    <property type="entry name" value="SARCOSINE DEHYDROGENASE-RELATED"/>
    <property type="match status" value="1"/>
</dbReference>
<protein>
    <submittedName>
        <fullName evidence="3">FAD-binding oxidoreductase</fullName>
    </submittedName>
</protein>
<dbReference type="InterPro" id="IPR006076">
    <property type="entry name" value="FAD-dep_OxRdtase"/>
</dbReference>
<dbReference type="SUPFAM" id="SSF51905">
    <property type="entry name" value="FAD/NAD(P)-binding domain"/>
    <property type="match status" value="1"/>
</dbReference>
<evidence type="ECO:0000256" key="1">
    <source>
        <dbReference type="ARBA" id="ARBA00023002"/>
    </source>
</evidence>
<dbReference type="PANTHER" id="PTHR13847:SF281">
    <property type="entry name" value="FAD DEPENDENT OXIDOREDUCTASE DOMAIN-CONTAINING PROTEIN"/>
    <property type="match status" value="1"/>
</dbReference>
<accession>A0A4R0PFG5</accession>
<sequence length="431" mass="47157">MTYQSPISPGVSWYEASVSARPEYPALYGDRTCDVAIIGGGFTGLSAATHLAKAGTNVVLLEAHRFGDGASGRNGGQMGTGQRRGVEELEDQLGFERAKALFDLAEEAKHHLLAFAAENGIEIDYRPGQLSVVHKRRYIEGYRAHAEIMAERYGYPHLSFMDREETAERLGSGYFHAGLRDTGTGHINPMRLVVGTARVAADNGAHLFEKSEVSGIARDGGRIRVSTARGTVTADRVLVAVNAYGSEKLEPVSASHVMPIRSFIGATVPLDGRLAQKIIPGGEAVDDSRFVVRYFRRFGENRLLFGGREAYTADHPADISHHIRRQIAEIYPELADIKITHAWGGSVGITLPRLPFVRDVMPGVTVVGGYSGHGVMLSNFSGRLYAEAVTGNRDRLNLFRELVVPAFPGGRRFRRPLLTLALTWYSLLDRI</sequence>
<evidence type="ECO:0000313" key="3">
    <source>
        <dbReference type="EMBL" id="TCD16585.1"/>
    </source>
</evidence>
<proteinExistence type="predicted"/>